<accession>A0ABX4SWY9</accession>
<dbReference type="Pfam" id="PF04932">
    <property type="entry name" value="Wzy_C"/>
    <property type="match status" value="1"/>
</dbReference>
<feature type="domain" description="Virulence factor membrane-bound polymerase C-terminal" evidence="7">
    <location>
        <begin position="409"/>
        <end position="587"/>
    </location>
</feature>
<feature type="domain" description="O-antigen ligase-related" evidence="6">
    <location>
        <begin position="238"/>
        <end position="383"/>
    </location>
</feature>
<reference evidence="9" key="1">
    <citation type="submission" date="2017-12" db="EMBL/GenBank/DDBJ databases">
        <title>The genome sequence of Pantoea sp. 596.</title>
        <authorList>
            <person name="Gao J."/>
            <person name="Mao X."/>
            <person name="Sun J."/>
        </authorList>
    </citation>
    <scope>NUCLEOTIDE SEQUENCE [LARGE SCALE GENOMIC DNA]</scope>
    <source>
        <strain evidence="9">596</strain>
    </source>
</reference>
<evidence type="ECO:0008006" key="10">
    <source>
        <dbReference type="Google" id="ProtNLM"/>
    </source>
</evidence>
<organism evidence="8 9">
    <name type="scientific">Pantoea endophytica</name>
    <dbReference type="NCBI Taxonomy" id="92488"/>
    <lineage>
        <taxon>Bacteria</taxon>
        <taxon>Pseudomonadati</taxon>
        <taxon>Pseudomonadota</taxon>
        <taxon>Gammaproteobacteria</taxon>
        <taxon>Enterobacterales</taxon>
        <taxon>Erwiniaceae</taxon>
        <taxon>Pantoea</taxon>
    </lineage>
</organism>
<keyword evidence="2 5" id="KW-0812">Transmembrane</keyword>
<dbReference type="EMBL" id="PJRT01000001">
    <property type="protein sequence ID" value="PLR27458.1"/>
    <property type="molecule type" value="Genomic_DNA"/>
</dbReference>
<dbReference type="InterPro" id="IPR051533">
    <property type="entry name" value="WaaL-like"/>
</dbReference>
<feature type="transmembrane region" description="Helical" evidence="5">
    <location>
        <begin position="457"/>
        <end position="481"/>
    </location>
</feature>
<evidence type="ECO:0000256" key="1">
    <source>
        <dbReference type="ARBA" id="ARBA00004141"/>
    </source>
</evidence>
<keyword evidence="9" id="KW-1185">Reference proteome</keyword>
<feature type="transmembrane region" description="Helical" evidence="5">
    <location>
        <begin position="160"/>
        <end position="182"/>
    </location>
</feature>
<feature type="transmembrane region" description="Helical" evidence="5">
    <location>
        <begin position="255"/>
        <end position="272"/>
    </location>
</feature>
<feature type="transmembrane region" description="Helical" evidence="5">
    <location>
        <begin position="71"/>
        <end position="91"/>
    </location>
</feature>
<dbReference type="InterPro" id="IPR021797">
    <property type="entry name" value="Wzy_C_2"/>
</dbReference>
<keyword evidence="4 5" id="KW-0472">Membrane</keyword>
<evidence type="ECO:0000313" key="9">
    <source>
        <dbReference type="Proteomes" id="UP000234296"/>
    </source>
</evidence>
<gene>
    <name evidence="8" type="ORF">PZBJ_00480</name>
</gene>
<feature type="transmembrane region" description="Helical" evidence="5">
    <location>
        <begin position="37"/>
        <end position="59"/>
    </location>
</feature>
<dbReference type="InterPro" id="IPR007016">
    <property type="entry name" value="O-antigen_ligase-rel_domated"/>
</dbReference>
<proteinExistence type="predicted"/>
<evidence type="ECO:0000256" key="2">
    <source>
        <dbReference type="ARBA" id="ARBA00022692"/>
    </source>
</evidence>
<protein>
    <recommendedName>
        <fullName evidence="10">Virulence factor membrane-bound polymerase C-terminal domain-containing protein</fullName>
    </recommendedName>
</protein>
<dbReference type="RefSeq" id="WP_101760700.1">
    <property type="nucleotide sequence ID" value="NZ_PJRT01000001.1"/>
</dbReference>
<feature type="transmembrane region" description="Helical" evidence="5">
    <location>
        <begin position="404"/>
        <end position="422"/>
    </location>
</feature>
<feature type="transmembrane region" description="Helical" evidence="5">
    <location>
        <begin position="279"/>
        <end position="300"/>
    </location>
</feature>
<dbReference type="Proteomes" id="UP000234296">
    <property type="component" value="Unassembled WGS sequence"/>
</dbReference>
<feature type="transmembrane region" description="Helical" evidence="5">
    <location>
        <begin position="202"/>
        <end position="224"/>
    </location>
</feature>
<dbReference type="Pfam" id="PF11846">
    <property type="entry name" value="Wzy_C_2"/>
    <property type="match status" value="1"/>
</dbReference>
<name>A0ABX4SWY9_9GAMM</name>
<feature type="transmembrane region" description="Helical" evidence="5">
    <location>
        <begin position="231"/>
        <end position="249"/>
    </location>
</feature>
<keyword evidence="3 5" id="KW-1133">Transmembrane helix</keyword>
<feature type="transmembrane region" description="Helical" evidence="5">
    <location>
        <begin position="130"/>
        <end position="148"/>
    </location>
</feature>
<evidence type="ECO:0000256" key="3">
    <source>
        <dbReference type="ARBA" id="ARBA00022989"/>
    </source>
</evidence>
<evidence type="ECO:0000313" key="8">
    <source>
        <dbReference type="EMBL" id="PLR27458.1"/>
    </source>
</evidence>
<dbReference type="PANTHER" id="PTHR37422">
    <property type="entry name" value="TEICHURONIC ACID BIOSYNTHESIS PROTEIN TUAE"/>
    <property type="match status" value="1"/>
</dbReference>
<sequence>MEQSHLAHLMVPARSSFPLIDLKKNMFFIPNFRKPPFTTLLVSLVVASDLLLMLQVYVANMGGSGFRLPQNLITLIFMGICIFIVAIKCLFSPPSTDGVRVAKVTPIWLLAFLLLSQPILYTFYGNHDVTLLPQLTAYALAVLFYLAMLQIPLSPNVKRLWLICIITAAVAQAMLALCQLFMTGANNWTEFPADGTRVYGIFQQVNLLGSFLATGWTLVLYFSFKVRHGGLRLLLAAIMAVLLVILMIIQSRVAWLGASASSALLIWTFRRHRHWRQHLLIGLPIALAIVIACQTLLAYAPMAGLHKVDKTHSTAGRVQMITHSLHMIAERPLRGWGAGHFEHDYLLHVREETAHPLNSRPPTHPHNEILFQWVENGVIALAGVALIIWAWFKPVVTGSPHARRRAFTFWTMTLPIVTHLLFEYPLYQSAPHGLVLLLLIRLMQSESDLQSLTLRPLAHYAAAGFVTLFALALMVFAATGLHTNAILTQIERNRFADFSHAQQLINPYAQWERYQFDANLHRLITFNSTNDVGQLIQFKVWAREYLTKHHDANVTYSLLKIAMLQGDTKWQQRLHQRGHQLFPEDKRFNLPEQSK</sequence>
<evidence type="ECO:0000256" key="4">
    <source>
        <dbReference type="ARBA" id="ARBA00023136"/>
    </source>
</evidence>
<comment type="subcellular location">
    <subcellularLocation>
        <location evidence="1">Membrane</location>
        <topology evidence="1">Multi-pass membrane protein</topology>
    </subcellularLocation>
</comment>
<evidence type="ECO:0000259" key="6">
    <source>
        <dbReference type="Pfam" id="PF04932"/>
    </source>
</evidence>
<dbReference type="PANTHER" id="PTHR37422:SF21">
    <property type="entry name" value="EXOQ-LIKE PROTEIN"/>
    <property type="match status" value="1"/>
</dbReference>
<evidence type="ECO:0000259" key="7">
    <source>
        <dbReference type="Pfam" id="PF11846"/>
    </source>
</evidence>
<feature type="transmembrane region" description="Helical" evidence="5">
    <location>
        <begin position="370"/>
        <end position="392"/>
    </location>
</feature>
<comment type="caution">
    <text evidence="8">The sequence shown here is derived from an EMBL/GenBank/DDBJ whole genome shotgun (WGS) entry which is preliminary data.</text>
</comment>
<feature type="transmembrane region" description="Helical" evidence="5">
    <location>
        <begin position="103"/>
        <end position="124"/>
    </location>
</feature>
<evidence type="ECO:0000256" key="5">
    <source>
        <dbReference type="SAM" id="Phobius"/>
    </source>
</evidence>